<dbReference type="Proteomes" id="UP001597063">
    <property type="component" value="Unassembled WGS sequence"/>
</dbReference>
<proteinExistence type="predicted"/>
<dbReference type="InterPro" id="IPR050268">
    <property type="entry name" value="NADH-dep_flavin_reductase"/>
</dbReference>
<gene>
    <name evidence="3" type="ORF">ACFQZM_47495</name>
</gene>
<evidence type="ECO:0000256" key="1">
    <source>
        <dbReference type="ARBA" id="ARBA00023002"/>
    </source>
</evidence>
<evidence type="ECO:0000313" key="4">
    <source>
        <dbReference type="Proteomes" id="UP001597063"/>
    </source>
</evidence>
<name>A0ABW2Y1G2_9ACTN</name>
<keyword evidence="1 3" id="KW-0560">Oxidoreductase</keyword>
<dbReference type="Gene3D" id="2.30.110.10">
    <property type="entry name" value="Electron Transport, Fmn-binding Protein, Chain A"/>
    <property type="match status" value="1"/>
</dbReference>
<dbReference type="EMBL" id="JBHTGP010000038">
    <property type="protein sequence ID" value="MFD0692204.1"/>
    <property type="molecule type" value="Genomic_DNA"/>
</dbReference>
<protein>
    <submittedName>
        <fullName evidence="3">Flavin reductase family protein</fullName>
        <ecNumber evidence="3">1.-.-.-</ecNumber>
    </submittedName>
</protein>
<dbReference type="InterPro" id="IPR012349">
    <property type="entry name" value="Split_barrel_FMN-bd"/>
</dbReference>
<evidence type="ECO:0000259" key="2">
    <source>
        <dbReference type="SMART" id="SM00903"/>
    </source>
</evidence>
<keyword evidence="4" id="KW-1185">Reference proteome</keyword>
<dbReference type="RefSeq" id="WP_131760221.1">
    <property type="nucleotide sequence ID" value="NZ_CAACUY010000107.1"/>
</dbReference>
<dbReference type="Pfam" id="PF01613">
    <property type="entry name" value="Flavin_Reduct"/>
    <property type="match status" value="1"/>
</dbReference>
<sequence length="177" mass="18462">MGTEGPVPRTAPDAWTLRRTFGEFATGVAVVTVGGADPHGMTANSFTSVSLDPPLALVCVGHEAVMHGRLAAGSFGISVLAAAQEPVARHFADRSRTLGAAQFDGVDCEPGPVTGVPLIRGALARFELRACDVHEGGDHSIFVGRVLSLDRPAARQEALVFHRGGFGRIAALQREVA</sequence>
<dbReference type="PANTHER" id="PTHR30466">
    <property type="entry name" value="FLAVIN REDUCTASE"/>
    <property type="match status" value="1"/>
</dbReference>
<accession>A0ABW2Y1G2</accession>
<evidence type="ECO:0000313" key="3">
    <source>
        <dbReference type="EMBL" id="MFD0692204.1"/>
    </source>
</evidence>
<dbReference type="GO" id="GO:0016491">
    <property type="term" value="F:oxidoreductase activity"/>
    <property type="evidence" value="ECO:0007669"/>
    <property type="project" value="UniProtKB-KW"/>
</dbReference>
<reference evidence="4" key="1">
    <citation type="journal article" date="2019" name="Int. J. Syst. Evol. Microbiol.">
        <title>The Global Catalogue of Microorganisms (GCM) 10K type strain sequencing project: providing services to taxonomists for standard genome sequencing and annotation.</title>
        <authorList>
            <consortium name="The Broad Institute Genomics Platform"/>
            <consortium name="The Broad Institute Genome Sequencing Center for Infectious Disease"/>
            <person name="Wu L."/>
            <person name="Ma J."/>
        </authorList>
    </citation>
    <scope>NUCLEOTIDE SEQUENCE [LARGE SCALE GENOMIC DNA]</scope>
    <source>
        <strain evidence="4">JCM 9371</strain>
    </source>
</reference>
<dbReference type="SMART" id="SM00903">
    <property type="entry name" value="Flavin_Reduct"/>
    <property type="match status" value="1"/>
</dbReference>
<feature type="domain" description="Flavin reductase like" evidence="2">
    <location>
        <begin position="21"/>
        <end position="168"/>
    </location>
</feature>
<comment type="caution">
    <text evidence="3">The sequence shown here is derived from an EMBL/GenBank/DDBJ whole genome shotgun (WGS) entry which is preliminary data.</text>
</comment>
<organism evidence="3 4">
    <name type="scientific">Actinomadura fibrosa</name>
    <dbReference type="NCBI Taxonomy" id="111802"/>
    <lineage>
        <taxon>Bacteria</taxon>
        <taxon>Bacillati</taxon>
        <taxon>Actinomycetota</taxon>
        <taxon>Actinomycetes</taxon>
        <taxon>Streptosporangiales</taxon>
        <taxon>Thermomonosporaceae</taxon>
        <taxon>Actinomadura</taxon>
    </lineage>
</organism>
<dbReference type="InterPro" id="IPR002563">
    <property type="entry name" value="Flavin_Rdtase-like_dom"/>
</dbReference>
<dbReference type="PANTHER" id="PTHR30466:SF1">
    <property type="entry name" value="FMN REDUCTASE (NADH) RUTF"/>
    <property type="match status" value="1"/>
</dbReference>
<dbReference type="EC" id="1.-.-.-" evidence="3"/>
<dbReference type="SUPFAM" id="SSF50475">
    <property type="entry name" value="FMN-binding split barrel"/>
    <property type="match status" value="1"/>
</dbReference>